<name>A0A0E9R0C5_ANGAN</name>
<accession>A0A0E9R0C5</accession>
<dbReference type="AlphaFoldDB" id="A0A0E9R0C5"/>
<sequence>MLRGGCVCCYARLVVQQPFRNCMCNDAMSYQSIHLLPVFILSKTVSQNENELFVPRVADLSVVQCCVVLCGQNSFQVLGEIPCEPTSHDLTCQLFLLL</sequence>
<organism evidence="1">
    <name type="scientific">Anguilla anguilla</name>
    <name type="common">European freshwater eel</name>
    <name type="synonym">Muraena anguilla</name>
    <dbReference type="NCBI Taxonomy" id="7936"/>
    <lineage>
        <taxon>Eukaryota</taxon>
        <taxon>Metazoa</taxon>
        <taxon>Chordata</taxon>
        <taxon>Craniata</taxon>
        <taxon>Vertebrata</taxon>
        <taxon>Euteleostomi</taxon>
        <taxon>Actinopterygii</taxon>
        <taxon>Neopterygii</taxon>
        <taxon>Teleostei</taxon>
        <taxon>Anguilliformes</taxon>
        <taxon>Anguillidae</taxon>
        <taxon>Anguilla</taxon>
    </lineage>
</organism>
<proteinExistence type="predicted"/>
<reference evidence="1" key="2">
    <citation type="journal article" date="2015" name="Fish Shellfish Immunol.">
        <title>Early steps in the European eel (Anguilla anguilla)-Vibrio vulnificus interaction in the gills: Role of the RtxA13 toxin.</title>
        <authorList>
            <person name="Callol A."/>
            <person name="Pajuelo D."/>
            <person name="Ebbesson L."/>
            <person name="Teles M."/>
            <person name="MacKenzie S."/>
            <person name="Amaro C."/>
        </authorList>
    </citation>
    <scope>NUCLEOTIDE SEQUENCE</scope>
</reference>
<reference evidence="1" key="1">
    <citation type="submission" date="2014-11" db="EMBL/GenBank/DDBJ databases">
        <authorList>
            <person name="Amaro Gonzalez C."/>
        </authorList>
    </citation>
    <scope>NUCLEOTIDE SEQUENCE</scope>
</reference>
<dbReference type="EMBL" id="GBXM01086829">
    <property type="protein sequence ID" value="JAH21748.1"/>
    <property type="molecule type" value="Transcribed_RNA"/>
</dbReference>
<evidence type="ECO:0000313" key="1">
    <source>
        <dbReference type="EMBL" id="JAH21748.1"/>
    </source>
</evidence>
<protein>
    <submittedName>
        <fullName evidence="1">Uncharacterized protein</fullName>
    </submittedName>
</protein>